<dbReference type="EnsemblPlants" id="QL02p066365:mrna">
    <property type="protein sequence ID" value="QL02p066365:mrna:CDS:2"/>
    <property type="gene ID" value="QL02p066365"/>
</dbReference>
<dbReference type="GO" id="GO:0030574">
    <property type="term" value="P:collagen catabolic process"/>
    <property type="evidence" value="ECO:0007669"/>
    <property type="project" value="TreeGrafter"/>
</dbReference>
<dbReference type="InterPro" id="IPR036365">
    <property type="entry name" value="PGBD-like_sf"/>
</dbReference>
<evidence type="ECO:0000256" key="4">
    <source>
        <dbReference type="ARBA" id="ARBA00022729"/>
    </source>
</evidence>
<feature type="binding site" evidence="11">
    <location>
        <position position="219"/>
    </location>
    <ligand>
        <name>Zn(2+)</name>
        <dbReference type="ChEBI" id="CHEBI:29105"/>
        <label>1</label>
    </ligand>
</feature>
<dbReference type="SMART" id="SM00235">
    <property type="entry name" value="ZnMc"/>
    <property type="match status" value="1"/>
</dbReference>
<dbReference type="PANTHER" id="PTHR10201:SF268">
    <property type="entry name" value="PEPTIDASE METALLOPEPTIDASE DOMAIN-CONTAINING PROTEIN"/>
    <property type="match status" value="1"/>
</dbReference>
<comment type="cofactor">
    <cofactor evidence="11">
        <name>Ca(2+)</name>
        <dbReference type="ChEBI" id="CHEBI:29108"/>
    </cofactor>
    <text evidence="11">Can bind about 5 Ca(2+) ions per subunit.</text>
</comment>
<dbReference type="Pfam" id="PF01471">
    <property type="entry name" value="PG_binding_1"/>
    <property type="match status" value="1"/>
</dbReference>
<evidence type="ECO:0000256" key="11">
    <source>
        <dbReference type="PIRSR" id="PIRSR621190-2"/>
    </source>
</evidence>
<evidence type="ECO:0000256" key="3">
    <source>
        <dbReference type="ARBA" id="ARBA00022723"/>
    </source>
</evidence>
<dbReference type="InterPro" id="IPR006026">
    <property type="entry name" value="Peptidase_Metallo"/>
</dbReference>
<feature type="binding site" evidence="11">
    <location>
        <position position="229"/>
    </location>
    <ligand>
        <name>Zn(2+)</name>
        <dbReference type="ChEBI" id="CHEBI:29105"/>
        <label>1</label>
    </ligand>
</feature>
<evidence type="ECO:0000259" key="13">
    <source>
        <dbReference type="SMART" id="SM00235"/>
    </source>
</evidence>
<dbReference type="CDD" id="cd04278">
    <property type="entry name" value="ZnMc_MMP"/>
    <property type="match status" value="1"/>
</dbReference>
<dbReference type="GO" id="GO:0030198">
    <property type="term" value="P:extracellular matrix organization"/>
    <property type="evidence" value="ECO:0007669"/>
    <property type="project" value="TreeGrafter"/>
</dbReference>
<feature type="binding site" evidence="11">
    <location>
        <position position="204"/>
    </location>
    <ligand>
        <name>Zn(2+)</name>
        <dbReference type="ChEBI" id="CHEBI:29105"/>
        <label>1</label>
    </ligand>
</feature>
<feature type="binding site" evidence="10">
    <location>
        <position position="265"/>
    </location>
    <ligand>
        <name>Zn(2+)</name>
        <dbReference type="ChEBI" id="CHEBI:29105"/>
        <label>2</label>
        <note>catalytic</note>
    </ligand>
</feature>
<feature type="active site" evidence="9">
    <location>
        <position position="256"/>
    </location>
</feature>
<evidence type="ECO:0000313" key="14">
    <source>
        <dbReference type="EnsemblPlants" id="QL02p066365:mrna:CDS:2"/>
    </source>
</evidence>
<comment type="similarity">
    <text evidence="1">Belongs to the peptidase M10A family. Matrix metalloproteinases (MMPs) subfamily.</text>
</comment>
<keyword evidence="4 12" id="KW-0732">Signal</keyword>
<gene>
    <name evidence="14" type="primary">LOC115968646</name>
</gene>
<evidence type="ECO:0000256" key="7">
    <source>
        <dbReference type="ARBA" id="ARBA00023049"/>
    </source>
</evidence>
<feature type="binding site" evidence="11">
    <location>
        <position position="273"/>
    </location>
    <ligand>
        <name>Zn(2+)</name>
        <dbReference type="ChEBI" id="CHEBI:29105"/>
        <label>2</label>
        <note>catalytic</note>
    </ligand>
</feature>
<dbReference type="GO" id="GO:0006508">
    <property type="term" value="P:proteolysis"/>
    <property type="evidence" value="ECO:0007669"/>
    <property type="project" value="UniProtKB-KW"/>
</dbReference>
<keyword evidence="3 10" id="KW-0479">Metal-binding</keyword>
<dbReference type="RefSeq" id="XP_030943953.1">
    <property type="nucleotide sequence ID" value="XM_031088093.1"/>
</dbReference>
<keyword evidence="7" id="KW-0482">Metalloprotease</keyword>
<feature type="binding site" evidence="11">
    <location>
        <position position="212"/>
    </location>
    <ligand>
        <name>Ca(2+)</name>
        <dbReference type="ChEBI" id="CHEBI:29108"/>
        <label>3</label>
    </ligand>
</feature>
<feature type="binding site" evidence="11">
    <location>
        <position position="206"/>
    </location>
    <ligand>
        <name>Zn(2+)</name>
        <dbReference type="ChEBI" id="CHEBI:29105"/>
        <label>1</label>
    </ligand>
</feature>
<evidence type="ECO:0000256" key="8">
    <source>
        <dbReference type="ARBA" id="ARBA00023145"/>
    </source>
</evidence>
<dbReference type="PROSITE" id="PS00546">
    <property type="entry name" value="CYSTEINE_SWITCH"/>
    <property type="match status" value="1"/>
</dbReference>
<dbReference type="GO" id="GO:0008270">
    <property type="term" value="F:zinc ion binding"/>
    <property type="evidence" value="ECO:0007669"/>
    <property type="project" value="InterPro"/>
</dbReference>
<keyword evidence="2" id="KW-0645">Protease</keyword>
<keyword evidence="6 10" id="KW-0862">Zinc</keyword>
<proteinExistence type="inferred from homology"/>
<dbReference type="SUPFAM" id="SSF55486">
    <property type="entry name" value="Metalloproteases ('zincins'), catalytic domain"/>
    <property type="match status" value="1"/>
</dbReference>
<dbReference type="GeneID" id="115968646"/>
<keyword evidence="15" id="KW-1185">Reference proteome</keyword>
<dbReference type="PIRSF" id="PIRSF001191">
    <property type="entry name" value="Peptidase_M10A_matrix"/>
    <property type="match status" value="1"/>
</dbReference>
<keyword evidence="5" id="KW-0378">Hydrolase</keyword>
<dbReference type="InterPro" id="IPR024079">
    <property type="entry name" value="MetalloPept_cat_dom_sf"/>
</dbReference>
<reference evidence="15" key="1">
    <citation type="journal article" date="2016" name="G3 (Bethesda)">
        <title>First Draft Assembly and Annotation of the Genome of a California Endemic Oak Quercus lobata Nee (Fagaceae).</title>
        <authorList>
            <person name="Sork V.L."/>
            <person name="Fitz-Gibbon S.T."/>
            <person name="Puiu D."/>
            <person name="Crepeau M."/>
            <person name="Gugger P.F."/>
            <person name="Sherman R."/>
            <person name="Stevens K."/>
            <person name="Langley C.H."/>
            <person name="Pellegrini M."/>
            <person name="Salzberg S.L."/>
        </authorList>
    </citation>
    <scope>NUCLEOTIDE SEQUENCE [LARGE SCALE GENOMIC DNA]</scope>
    <source>
        <strain evidence="15">cv. SW786</strain>
    </source>
</reference>
<evidence type="ECO:0000256" key="9">
    <source>
        <dbReference type="PIRSR" id="PIRSR001191-1"/>
    </source>
</evidence>
<evidence type="ECO:0000256" key="2">
    <source>
        <dbReference type="ARBA" id="ARBA00022670"/>
    </source>
</evidence>
<feature type="binding site" evidence="10">
    <location>
        <position position="255"/>
    </location>
    <ligand>
        <name>Zn(2+)</name>
        <dbReference type="ChEBI" id="CHEBI:29105"/>
        <label>2</label>
        <note>catalytic</note>
    </ligand>
</feature>
<dbReference type="InterPro" id="IPR021190">
    <property type="entry name" value="Pept_M10A"/>
</dbReference>
<feature type="binding site" description="in inhibited form" evidence="11">
    <location>
        <position position="117"/>
    </location>
    <ligand>
        <name>Zn(2+)</name>
        <dbReference type="ChEBI" id="CHEBI:29105"/>
        <label>2</label>
        <note>catalytic</note>
    </ligand>
</feature>
<evidence type="ECO:0000256" key="1">
    <source>
        <dbReference type="ARBA" id="ARBA00009614"/>
    </source>
</evidence>
<sequence length="302" mass="34251">MAKNLLYLSKSFLLFSIQLLVIQSGSLTNASRIPKFSNSLKDLEESQKGQRVEGLREVKHYLNMFGYLNYKDSNNFEDDEFDEALEVAIKTYQTYFHLKVTGKLDTDTIKQMSIPRCGVPDIINGSLTQPQFEFFPGNPRWPFYKRNLKYAFQSSAPPNVELVDIKEACTYAFGEWARFSDFRFEFTDQVEDADLVLGFHRVDHGDGLPFDGLGGDFAHAFPPTNGRLHYDADEIWSNSLDLLPYQTDLKAVSLHEIGHLLGLGHSAFELSIMYPAIRVGKTKRGLSSDDMDGLLTLYSDPS</sequence>
<feature type="signal peptide" evidence="12">
    <location>
        <begin position="1"/>
        <end position="30"/>
    </location>
</feature>
<feature type="domain" description="Peptidase metallopeptidase" evidence="13">
    <location>
        <begin position="137"/>
        <end position="300"/>
    </location>
</feature>
<dbReference type="Gene3D" id="3.40.390.10">
    <property type="entry name" value="Collagenase (Catalytic Domain)"/>
    <property type="match status" value="1"/>
</dbReference>
<dbReference type="SUPFAM" id="SSF47090">
    <property type="entry name" value="PGBD-like"/>
    <property type="match status" value="1"/>
</dbReference>
<dbReference type="OMA" id="AFELSIM"/>
<dbReference type="InterPro" id="IPR033739">
    <property type="entry name" value="M10A_MMP"/>
</dbReference>
<evidence type="ECO:0000256" key="6">
    <source>
        <dbReference type="ARBA" id="ARBA00022833"/>
    </source>
</evidence>
<comment type="cofactor">
    <cofactor evidence="11">
        <name>Zn(2+)</name>
        <dbReference type="ChEBI" id="CHEBI:29105"/>
    </cofactor>
    <text evidence="11">Binds 2 Zn(2+) ions per subunit.</text>
</comment>
<feature type="chain" id="PRO_5029789014" description="Peptidase metallopeptidase domain-containing protein" evidence="12">
    <location>
        <begin position="31"/>
        <end position="302"/>
    </location>
</feature>
<keyword evidence="11" id="KW-0106">Calcium</keyword>
<accession>A0A7N2KXZ9</accession>
<dbReference type="AlphaFoldDB" id="A0A7N2KXZ9"/>
<dbReference type="Proteomes" id="UP000594261">
    <property type="component" value="Chromosome 2"/>
</dbReference>
<dbReference type="GO" id="GO:0031012">
    <property type="term" value="C:extracellular matrix"/>
    <property type="evidence" value="ECO:0007669"/>
    <property type="project" value="InterPro"/>
</dbReference>
<dbReference type="Gramene" id="QL02p066365:mrna">
    <property type="protein sequence ID" value="QL02p066365:mrna:CDS:2"/>
    <property type="gene ID" value="QL02p066365"/>
</dbReference>
<evidence type="ECO:0000256" key="10">
    <source>
        <dbReference type="PIRSR" id="PIRSR001191-2"/>
    </source>
</evidence>
<protein>
    <recommendedName>
        <fullName evidence="13">Peptidase metallopeptidase domain-containing protein</fullName>
    </recommendedName>
</protein>
<dbReference type="KEGG" id="qlo:115968646"/>
<dbReference type="GO" id="GO:0004222">
    <property type="term" value="F:metalloendopeptidase activity"/>
    <property type="evidence" value="ECO:0007669"/>
    <property type="project" value="InterPro"/>
</dbReference>
<feature type="binding site" evidence="11">
    <location>
        <position position="234"/>
    </location>
    <ligand>
        <name>Ca(2+)</name>
        <dbReference type="ChEBI" id="CHEBI:29108"/>
        <label>1</label>
    </ligand>
</feature>
<dbReference type="InterPro" id="IPR001818">
    <property type="entry name" value="Pept_M10_metallopeptidase"/>
</dbReference>
<name>A0A7N2KXZ9_QUELO</name>
<evidence type="ECO:0000256" key="5">
    <source>
        <dbReference type="ARBA" id="ARBA00022801"/>
    </source>
</evidence>
<feature type="binding site" evidence="11">
    <location>
        <position position="234"/>
    </location>
    <ligand>
        <name>Ca(2+)</name>
        <dbReference type="ChEBI" id="CHEBI:29108"/>
        <label>3</label>
    </ligand>
</feature>
<dbReference type="InParanoid" id="A0A7N2KXZ9"/>
<feature type="binding site" evidence="11">
    <location>
        <position position="211"/>
    </location>
    <ligand>
        <name>Ca(2+)</name>
        <dbReference type="ChEBI" id="CHEBI:29108"/>
        <label>3</label>
    </ligand>
</feature>
<dbReference type="InterPro" id="IPR002477">
    <property type="entry name" value="Peptidoglycan-bd-like"/>
</dbReference>
<dbReference type="PRINTS" id="PR00138">
    <property type="entry name" value="MATRIXIN"/>
</dbReference>
<dbReference type="InterPro" id="IPR021158">
    <property type="entry name" value="Pept_M10A_Zn_BS"/>
</dbReference>
<dbReference type="Pfam" id="PF00413">
    <property type="entry name" value="Peptidase_M10"/>
    <property type="match status" value="1"/>
</dbReference>
<dbReference type="OrthoDB" id="406838at2759"/>
<reference evidence="14" key="2">
    <citation type="submission" date="2021-01" db="UniProtKB">
        <authorList>
            <consortium name="EnsemblPlants"/>
        </authorList>
    </citation>
    <scope>IDENTIFICATION</scope>
</reference>
<organism evidence="14 15">
    <name type="scientific">Quercus lobata</name>
    <name type="common">Valley oak</name>
    <dbReference type="NCBI Taxonomy" id="97700"/>
    <lineage>
        <taxon>Eukaryota</taxon>
        <taxon>Viridiplantae</taxon>
        <taxon>Streptophyta</taxon>
        <taxon>Embryophyta</taxon>
        <taxon>Tracheophyta</taxon>
        <taxon>Spermatophyta</taxon>
        <taxon>Magnoliopsida</taxon>
        <taxon>eudicotyledons</taxon>
        <taxon>Gunneridae</taxon>
        <taxon>Pentapetalae</taxon>
        <taxon>rosids</taxon>
        <taxon>fabids</taxon>
        <taxon>Fagales</taxon>
        <taxon>Fagaceae</taxon>
        <taxon>Quercus</taxon>
    </lineage>
</organism>
<feature type="binding site" evidence="11">
    <location>
        <position position="231"/>
    </location>
    <ligand>
        <name>Ca(2+)</name>
        <dbReference type="ChEBI" id="CHEBI:29108"/>
        <label>3</label>
    </ligand>
</feature>
<keyword evidence="8" id="KW-0865">Zymogen</keyword>
<dbReference type="PANTHER" id="PTHR10201">
    <property type="entry name" value="MATRIX METALLOPROTEINASE"/>
    <property type="match status" value="1"/>
</dbReference>
<feature type="binding site" evidence="11">
    <location>
        <position position="194"/>
    </location>
    <ligand>
        <name>Ca(2+)</name>
        <dbReference type="ChEBI" id="CHEBI:29108"/>
        <label>2</label>
    </ligand>
</feature>
<evidence type="ECO:0000256" key="12">
    <source>
        <dbReference type="SAM" id="SignalP"/>
    </source>
</evidence>
<feature type="binding site" evidence="10">
    <location>
        <position position="259"/>
    </location>
    <ligand>
        <name>Zn(2+)</name>
        <dbReference type="ChEBI" id="CHEBI:29105"/>
        <label>2</label>
        <note>catalytic</note>
    </ligand>
</feature>
<evidence type="ECO:0000313" key="15">
    <source>
        <dbReference type="Proteomes" id="UP000594261"/>
    </source>
</evidence>